<name>A0A6T8PQA1_HEMAN</name>
<reference evidence="3" key="1">
    <citation type="submission" date="2021-01" db="EMBL/GenBank/DDBJ databases">
        <authorList>
            <person name="Corre E."/>
            <person name="Pelletier E."/>
            <person name="Niang G."/>
            <person name="Scheremetjew M."/>
            <person name="Finn R."/>
            <person name="Kale V."/>
            <person name="Holt S."/>
            <person name="Cochrane G."/>
            <person name="Meng A."/>
            <person name="Brown T."/>
            <person name="Cohen L."/>
        </authorList>
    </citation>
    <scope>NUCLEOTIDE SEQUENCE</scope>
    <source>
        <strain evidence="2">CCMP441</strain>
        <strain evidence="3">CCMP644</strain>
    </source>
</reference>
<accession>A0A6T8PQA1</accession>
<organism evidence="3">
    <name type="scientific">Hemiselmis andersenii</name>
    <name type="common">Cryptophyte alga</name>
    <dbReference type="NCBI Taxonomy" id="464988"/>
    <lineage>
        <taxon>Eukaryota</taxon>
        <taxon>Cryptophyceae</taxon>
        <taxon>Cryptomonadales</taxon>
        <taxon>Hemiselmidaceae</taxon>
        <taxon>Hemiselmis</taxon>
    </lineage>
</organism>
<proteinExistence type="predicted"/>
<dbReference type="AlphaFoldDB" id="A0A6T8PQA1"/>
<feature type="region of interest" description="Disordered" evidence="1">
    <location>
        <begin position="59"/>
        <end position="84"/>
    </location>
</feature>
<feature type="compositionally biased region" description="Basic and acidic residues" evidence="1">
    <location>
        <begin position="61"/>
        <end position="79"/>
    </location>
</feature>
<sequence length="133" mass="14114">MSLQGGQAAQRMARAGASEVVRAFGRRHGSSWSHGGVVQQSAQRYKAENMDKAVAAFARHHNMEVPKRLRDQKSSEEGGGRGMAKSVAGVVAVGGLMGGLIAWLNEEVKHKPSPAVQAVKKVVKRVSQVGLGM</sequence>
<dbReference type="EMBL" id="HBFK01043001">
    <property type="protein sequence ID" value="CAD8759541.1"/>
    <property type="molecule type" value="Transcribed_RNA"/>
</dbReference>
<evidence type="ECO:0000313" key="2">
    <source>
        <dbReference type="EMBL" id="CAD8759541.1"/>
    </source>
</evidence>
<gene>
    <name evidence="3" type="ORF">HAND00432_LOCUS22683</name>
    <name evidence="2" type="ORF">HAND1043_LOCUS26055</name>
</gene>
<evidence type="ECO:0000256" key="1">
    <source>
        <dbReference type="SAM" id="MobiDB-lite"/>
    </source>
</evidence>
<evidence type="ECO:0000313" key="3">
    <source>
        <dbReference type="EMBL" id="CAD8971682.1"/>
    </source>
</evidence>
<protein>
    <submittedName>
        <fullName evidence="3">Uncharacterized protein</fullName>
    </submittedName>
</protein>
<dbReference type="EMBL" id="HBFX01037697">
    <property type="protein sequence ID" value="CAD8971682.1"/>
    <property type="molecule type" value="Transcribed_RNA"/>
</dbReference>